<feature type="transmembrane region" description="Helical" evidence="6">
    <location>
        <begin position="47"/>
        <end position="69"/>
    </location>
</feature>
<name>A0A251R3B1_PRUPE</name>
<feature type="region of interest" description="Disordered" evidence="7">
    <location>
        <begin position="340"/>
        <end position="360"/>
    </location>
</feature>
<accession>A0A251R3B1</accession>
<evidence type="ECO:0000256" key="5">
    <source>
        <dbReference type="ARBA" id="ARBA00023136"/>
    </source>
</evidence>
<feature type="compositionally biased region" description="Polar residues" evidence="7">
    <location>
        <begin position="342"/>
        <end position="353"/>
    </location>
</feature>
<feature type="transmembrane region" description="Helical" evidence="6">
    <location>
        <begin position="220"/>
        <end position="243"/>
    </location>
</feature>
<feature type="transmembrane region" description="Helical" evidence="6">
    <location>
        <begin position="311"/>
        <end position="329"/>
    </location>
</feature>
<evidence type="ECO:0000313" key="9">
    <source>
        <dbReference type="EMBL" id="ONI30542.1"/>
    </source>
</evidence>
<keyword evidence="3 6" id="KW-0812">Transmembrane</keyword>
<dbReference type="AlphaFoldDB" id="A0A251R3B1"/>
<dbReference type="Pfam" id="PF00892">
    <property type="entry name" value="EamA"/>
    <property type="match status" value="1"/>
</dbReference>
<evidence type="ECO:0000259" key="8">
    <source>
        <dbReference type="Pfam" id="PF00892"/>
    </source>
</evidence>
<sequence length="381" mass="42236">MRTEEAGHRSKLLGLKSVTVIMVMVEFLDVGLNILSKAAMKKGMSNFVFVVYANALALFVLLPSSFFFYRRRTYPPLSWSLICKLFLVSFMSSGAQLLKFIGINYSSPTMASAMIDLMPAFTFILAVITGMEILDLRITSRQAKCIGTVVSISGALMLTLYKGLPLIRADASHSKLISLQLLLSSQTNWFIGGIVLAFQSFLLAMMHIAETWVIRDYPAVLMVTTIRCIFVTIQSAAISLIAVKGLNAWKLKPDIELIAIGYNATFEVMLRTGIHLWAMNIKGPVYVAMFKPLGLVMALFVGVAFLGDTLYLGRLLGAAITVVGFYAVIWGKAQEEKEKAQNDQTRSFESFPQSEAEPLLPKHCKQGTEEKSLLERVFLIK</sequence>
<feature type="transmembrane region" description="Helical" evidence="6">
    <location>
        <begin position="81"/>
        <end position="101"/>
    </location>
</feature>
<dbReference type="Gramene" id="ONI30542">
    <property type="protein sequence ID" value="ONI30542"/>
    <property type="gene ID" value="PRUPE_1G257100"/>
</dbReference>
<dbReference type="STRING" id="3760.A0A251R3B1"/>
<keyword evidence="5 6" id="KW-0472">Membrane</keyword>
<dbReference type="Proteomes" id="UP000006882">
    <property type="component" value="Chromosome G1"/>
</dbReference>
<dbReference type="EMBL" id="CM007651">
    <property type="protein sequence ID" value="ONI30542.1"/>
    <property type="molecule type" value="Genomic_DNA"/>
</dbReference>
<organism evidence="9 10">
    <name type="scientific">Prunus persica</name>
    <name type="common">Peach</name>
    <name type="synonym">Amygdalus persica</name>
    <dbReference type="NCBI Taxonomy" id="3760"/>
    <lineage>
        <taxon>Eukaryota</taxon>
        <taxon>Viridiplantae</taxon>
        <taxon>Streptophyta</taxon>
        <taxon>Embryophyta</taxon>
        <taxon>Tracheophyta</taxon>
        <taxon>Spermatophyta</taxon>
        <taxon>Magnoliopsida</taxon>
        <taxon>eudicotyledons</taxon>
        <taxon>Gunneridae</taxon>
        <taxon>Pentapetalae</taxon>
        <taxon>rosids</taxon>
        <taxon>fabids</taxon>
        <taxon>Rosales</taxon>
        <taxon>Rosaceae</taxon>
        <taxon>Amygdaloideae</taxon>
        <taxon>Amygdaleae</taxon>
        <taxon>Prunus</taxon>
    </lineage>
</organism>
<dbReference type="SUPFAM" id="SSF103481">
    <property type="entry name" value="Multidrug resistance efflux transporter EmrE"/>
    <property type="match status" value="2"/>
</dbReference>
<dbReference type="GO" id="GO:0005886">
    <property type="term" value="C:plasma membrane"/>
    <property type="evidence" value="ECO:0000318"/>
    <property type="project" value="GO_Central"/>
</dbReference>
<protein>
    <recommendedName>
        <fullName evidence="6">WAT1-related protein</fullName>
    </recommendedName>
</protein>
<evidence type="ECO:0000256" key="1">
    <source>
        <dbReference type="ARBA" id="ARBA00004141"/>
    </source>
</evidence>
<feature type="transmembrane region" description="Helical" evidence="6">
    <location>
        <begin position="146"/>
        <end position="167"/>
    </location>
</feature>
<dbReference type="GO" id="GO:0022857">
    <property type="term" value="F:transmembrane transporter activity"/>
    <property type="evidence" value="ECO:0007669"/>
    <property type="project" value="InterPro"/>
</dbReference>
<feature type="domain" description="EamA" evidence="8">
    <location>
        <begin position="34"/>
        <end position="159"/>
    </location>
</feature>
<reference evidence="9 10" key="1">
    <citation type="journal article" date="2013" name="Nat. Genet.">
        <title>The high-quality draft genome of peach (Prunus persica) identifies unique patterns of genetic diversity, domestication and genome evolution.</title>
        <authorList>
            <consortium name="International Peach Genome Initiative"/>
            <person name="Verde I."/>
            <person name="Abbott A.G."/>
            <person name="Scalabrin S."/>
            <person name="Jung S."/>
            <person name="Shu S."/>
            <person name="Marroni F."/>
            <person name="Zhebentyayeva T."/>
            <person name="Dettori M.T."/>
            <person name="Grimwood J."/>
            <person name="Cattonaro F."/>
            <person name="Zuccolo A."/>
            <person name="Rossini L."/>
            <person name="Jenkins J."/>
            <person name="Vendramin E."/>
            <person name="Meisel L.A."/>
            <person name="Decroocq V."/>
            <person name="Sosinski B."/>
            <person name="Prochnik S."/>
            <person name="Mitros T."/>
            <person name="Policriti A."/>
            <person name="Cipriani G."/>
            <person name="Dondini L."/>
            <person name="Ficklin S."/>
            <person name="Goodstein D.M."/>
            <person name="Xuan P."/>
            <person name="Del Fabbro C."/>
            <person name="Aramini V."/>
            <person name="Copetti D."/>
            <person name="Gonzalez S."/>
            <person name="Horner D.S."/>
            <person name="Falchi R."/>
            <person name="Lucas S."/>
            <person name="Mica E."/>
            <person name="Maldonado J."/>
            <person name="Lazzari B."/>
            <person name="Bielenberg D."/>
            <person name="Pirona R."/>
            <person name="Miculan M."/>
            <person name="Barakat A."/>
            <person name="Testolin R."/>
            <person name="Stella A."/>
            <person name="Tartarini S."/>
            <person name="Tonutti P."/>
            <person name="Arus P."/>
            <person name="Orellana A."/>
            <person name="Wells C."/>
            <person name="Main D."/>
            <person name="Vizzotto G."/>
            <person name="Silva H."/>
            <person name="Salamini F."/>
            <person name="Schmutz J."/>
            <person name="Morgante M."/>
            <person name="Rokhsar D.S."/>
        </authorList>
    </citation>
    <scope>NUCLEOTIDE SEQUENCE [LARGE SCALE GENOMIC DNA]</scope>
    <source>
        <strain evidence="10">cv. Nemared</strain>
    </source>
</reference>
<dbReference type="OrthoDB" id="1728340at2759"/>
<dbReference type="InterPro" id="IPR037185">
    <property type="entry name" value="EmrE-like"/>
</dbReference>
<feature type="transmembrane region" description="Helical" evidence="6">
    <location>
        <begin position="113"/>
        <end position="134"/>
    </location>
</feature>
<gene>
    <name evidence="9" type="ORF">PRUPE_1G257100</name>
</gene>
<evidence type="ECO:0000256" key="4">
    <source>
        <dbReference type="ARBA" id="ARBA00022989"/>
    </source>
</evidence>
<feature type="transmembrane region" description="Helical" evidence="6">
    <location>
        <begin position="255"/>
        <end position="278"/>
    </location>
</feature>
<comment type="subcellular location">
    <subcellularLocation>
        <location evidence="1 6">Membrane</location>
        <topology evidence="1 6">Multi-pass membrane protein</topology>
    </subcellularLocation>
</comment>
<feature type="transmembrane region" description="Helical" evidence="6">
    <location>
        <begin position="187"/>
        <end position="208"/>
    </location>
</feature>
<keyword evidence="10" id="KW-1185">Reference proteome</keyword>
<feature type="transmembrane region" description="Helical" evidence="6">
    <location>
        <begin position="12"/>
        <end position="35"/>
    </location>
</feature>
<evidence type="ECO:0000313" key="10">
    <source>
        <dbReference type="Proteomes" id="UP000006882"/>
    </source>
</evidence>
<evidence type="ECO:0000256" key="2">
    <source>
        <dbReference type="ARBA" id="ARBA00007635"/>
    </source>
</evidence>
<comment type="similarity">
    <text evidence="2 6">Belongs to the drug/metabolite transporter (DMT) superfamily. Plant drug/metabolite exporter (P-DME) (TC 2.A.7.4) family.</text>
</comment>
<feature type="transmembrane region" description="Helical" evidence="6">
    <location>
        <begin position="285"/>
        <end position="305"/>
    </location>
</feature>
<dbReference type="InterPro" id="IPR000620">
    <property type="entry name" value="EamA_dom"/>
</dbReference>
<proteinExistence type="inferred from homology"/>
<evidence type="ECO:0000256" key="7">
    <source>
        <dbReference type="SAM" id="MobiDB-lite"/>
    </source>
</evidence>
<keyword evidence="4 6" id="KW-1133">Transmembrane helix</keyword>
<dbReference type="eggNOG" id="ENOG502RNU1">
    <property type="taxonomic scope" value="Eukaryota"/>
</dbReference>
<dbReference type="PANTHER" id="PTHR31218">
    <property type="entry name" value="WAT1-RELATED PROTEIN"/>
    <property type="match status" value="1"/>
</dbReference>
<evidence type="ECO:0000256" key="3">
    <source>
        <dbReference type="ARBA" id="ARBA00022692"/>
    </source>
</evidence>
<dbReference type="InterPro" id="IPR030184">
    <property type="entry name" value="WAT1-related"/>
</dbReference>
<evidence type="ECO:0000256" key="6">
    <source>
        <dbReference type="RuleBase" id="RU363077"/>
    </source>
</evidence>